<feature type="domain" description="Prolyl 4-hydroxylase alpha subunit" evidence="5">
    <location>
        <begin position="22"/>
        <end position="204"/>
    </location>
</feature>
<proteinExistence type="predicted"/>
<dbReference type="PANTHER" id="PTHR12907">
    <property type="entry name" value="EGL NINE HOMOLOG-RELATED"/>
    <property type="match status" value="1"/>
</dbReference>
<dbReference type="Gene3D" id="2.60.120.620">
    <property type="entry name" value="q2cbj1_9rhob like domain"/>
    <property type="match status" value="1"/>
</dbReference>
<comment type="caution">
    <text evidence="6">The sequence shown here is derived from an EMBL/GenBank/DDBJ whole genome shotgun (WGS) entry which is preliminary data.</text>
</comment>
<accession>A0A7C9FEB0</accession>
<keyword evidence="4" id="KW-0560">Oxidoreductase</keyword>
<evidence type="ECO:0000313" key="7">
    <source>
        <dbReference type="Proteomes" id="UP000479293"/>
    </source>
</evidence>
<dbReference type="Pfam" id="PF13640">
    <property type="entry name" value="2OG-FeII_Oxy_3"/>
    <property type="match status" value="1"/>
</dbReference>
<keyword evidence="3" id="KW-0223">Dioxygenase</keyword>
<dbReference type="GO" id="GO:0071456">
    <property type="term" value="P:cellular response to hypoxia"/>
    <property type="evidence" value="ECO:0007669"/>
    <property type="project" value="TreeGrafter"/>
</dbReference>
<dbReference type="InterPro" id="IPR006620">
    <property type="entry name" value="Pro_4_hyd_alph"/>
</dbReference>
<reference evidence="6 7" key="1">
    <citation type="submission" date="2019-10" db="EMBL/GenBank/DDBJ databases">
        <title>Draft Genome Sequence of Cytophagaceae sp. SJW1-29.</title>
        <authorList>
            <person name="Choi A."/>
        </authorList>
    </citation>
    <scope>NUCLEOTIDE SEQUENCE [LARGE SCALE GENOMIC DNA]</scope>
    <source>
        <strain evidence="6 7">SJW1-29</strain>
    </source>
</reference>
<evidence type="ECO:0000313" key="6">
    <source>
        <dbReference type="EMBL" id="MPR35390.1"/>
    </source>
</evidence>
<keyword evidence="2" id="KW-0847">Vitamin C</keyword>
<dbReference type="InterPro" id="IPR044862">
    <property type="entry name" value="Pro_4_hyd_alph_FE2OG_OXY"/>
</dbReference>
<evidence type="ECO:0000256" key="4">
    <source>
        <dbReference type="ARBA" id="ARBA00023002"/>
    </source>
</evidence>
<comment type="cofactor">
    <cofactor evidence="1">
        <name>L-ascorbate</name>
        <dbReference type="ChEBI" id="CHEBI:38290"/>
    </cofactor>
</comment>
<dbReference type="PANTHER" id="PTHR12907:SF26">
    <property type="entry name" value="HIF PROLYL HYDROXYLASE, ISOFORM C"/>
    <property type="match status" value="1"/>
</dbReference>
<dbReference type="SMART" id="SM00702">
    <property type="entry name" value="P4Hc"/>
    <property type="match status" value="1"/>
</dbReference>
<evidence type="ECO:0000256" key="1">
    <source>
        <dbReference type="ARBA" id="ARBA00001961"/>
    </source>
</evidence>
<dbReference type="GO" id="GO:0031418">
    <property type="term" value="F:L-ascorbic acid binding"/>
    <property type="evidence" value="ECO:0007669"/>
    <property type="project" value="UniProtKB-KW"/>
</dbReference>
<name>A0A7C9FEB0_9BACT</name>
<evidence type="ECO:0000256" key="3">
    <source>
        <dbReference type="ARBA" id="ARBA00022964"/>
    </source>
</evidence>
<organism evidence="6 7">
    <name type="scientific">Salmonirosea aquatica</name>
    <dbReference type="NCBI Taxonomy" id="2654236"/>
    <lineage>
        <taxon>Bacteria</taxon>
        <taxon>Pseudomonadati</taxon>
        <taxon>Bacteroidota</taxon>
        <taxon>Cytophagia</taxon>
        <taxon>Cytophagales</taxon>
        <taxon>Spirosomataceae</taxon>
        <taxon>Salmonirosea</taxon>
    </lineage>
</organism>
<protein>
    <submittedName>
        <fullName evidence="6">Oxidoreductase</fullName>
    </submittedName>
</protein>
<evidence type="ECO:0000256" key="2">
    <source>
        <dbReference type="ARBA" id="ARBA00022896"/>
    </source>
</evidence>
<gene>
    <name evidence="6" type="ORF">GBK04_19040</name>
</gene>
<sequence>MLPASVHSLEDEFEKIIEGILSRGYGYSDAILTPSEIRTLSHAFDYRQNTGEFRPAAVGHQAGKQILTEIRGDQICWLSEENLMPAEVAYFAKIQSLIEYFNRTCYLGLLDAEFHYAEYPVGTFYKRHLDRFKTDSRRKLSVICYLNENWQLDEGGQLILYPAENQIESILPIGGRLVCFESDKLEHEVLSAVRPRRSITGWLRTR</sequence>
<evidence type="ECO:0000259" key="5">
    <source>
        <dbReference type="SMART" id="SM00702"/>
    </source>
</evidence>
<dbReference type="RefSeq" id="WP_152762399.1">
    <property type="nucleotide sequence ID" value="NZ_WHLY01000002.1"/>
</dbReference>
<dbReference type="GO" id="GO:0031543">
    <property type="term" value="F:peptidyl-proline dioxygenase activity"/>
    <property type="evidence" value="ECO:0007669"/>
    <property type="project" value="TreeGrafter"/>
</dbReference>
<dbReference type="Proteomes" id="UP000479293">
    <property type="component" value="Unassembled WGS sequence"/>
</dbReference>
<keyword evidence="7" id="KW-1185">Reference proteome</keyword>
<dbReference type="AlphaFoldDB" id="A0A7C9FEB0"/>
<dbReference type="GO" id="GO:0008198">
    <property type="term" value="F:ferrous iron binding"/>
    <property type="evidence" value="ECO:0007669"/>
    <property type="project" value="TreeGrafter"/>
</dbReference>
<dbReference type="EMBL" id="WHLY01000002">
    <property type="protein sequence ID" value="MPR35390.1"/>
    <property type="molecule type" value="Genomic_DNA"/>
</dbReference>
<dbReference type="InterPro" id="IPR051559">
    <property type="entry name" value="HIF_prolyl_hydroxylases"/>
</dbReference>